<dbReference type="Proteomes" id="UP001596056">
    <property type="component" value="Unassembled WGS sequence"/>
</dbReference>
<name>A0ABW0S7C5_9RHOB</name>
<evidence type="ECO:0000256" key="1">
    <source>
        <dbReference type="ARBA" id="ARBA00009387"/>
    </source>
</evidence>
<keyword evidence="2" id="KW-0732">Signal</keyword>
<comment type="similarity">
    <text evidence="1">Belongs to the virb1 family.</text>
</comment>
<organism evidence="4 5">
    <name type="scientific">Rubellimicrobium aerolatum</name>
    <dbReference type="NCBI Taxonomy" id="490979"/>
    <lineage>
        <taxon>Bacteria</taxon>
        <taxon>Pseudomonadati</taxon>
        <taxon>Pseudomonadota</taxon>
        <taxon>Alphaproteobacteria</taxon>
        <taxon>Rhodobacterales</taxon>
        <taxon>Roseobacteraceae</taxon>
        <taxon>Rubellimicrobium</taxon>
    </lineage>
</organism>
<evidence type="ECO:0000259" key="3">
    <source>
        <dbReference type="Pfam" id="PF01464"/>
    </source>
</evidence>
<protein>
    <submittedName>
        <fullName evidence="4">Transglycosylase SLT domain-containing protein</fullName>
    </submittedName>
</protein>
<sequence length="254" mass="26568">MLALLHVARWTLGGTFAVIAGLAAAAEPLAPKAAPVVPAAFAPALRPEARPVFTAEARWDGKGQGAAWSVAAMKAVEAAPRDLREMVPADIGQWCPGYERAPAHLRAAFWVGTVSALARYESNFDPRAQGGGGAWQGLLQISPATARHHGCEATSAEALRDGEANLQCAIRIMSRTVARDGVVAADGGGIAADWGPMASAEKRESIRDWVSGQSYCERSGAVHAALRPEARPEVEAPGVVAKAPAHRSVTLAMR</sequence>
<reference evidence="5" key="1">
    <citation type="journal article" date="2019" name="Int. J. Syst. Evol. Microbiol.">
        <title>The Global Catalogue of Microorganisms (GCM) 10K type strain sequencing project: providing services to taxonomists for standard genome sequencing and annotation.</title>
        <authorList>
            <consortium name="The Broad Institute Genomics Platform"/>
            <consortium name="The Broad Institute Genome Sequencing Center for Infectious Disease"/>
            <person name="Wu L."/>
            <person name="Ma J."/>
        </authorList>
    </citation>
    <scope>NUCLEOTIDE SEQUENCE [LARGE SCALE GENOMIC DNA]</scope>
    <source>
        <strain evidence="5">KACC 11588</strain>
    </source>
</reference>
<dbReference type="RefSeq" id="WP_377109486.1">
    <property type="nucleotide sequence ID" value="NZ_JBHSNA010000001.1"/>
</dbReference>
<keyword evidence="5" id="KW-1185">Reference proteome</keyword>
<gene>
    <name evidence="4" type="ORF">ACFPOC_00240</name>
</gene>
<feature type="signal peptide" evidence="2">
    <location>
        <begin position="1"/>
        <end position="25"/>
    </location>
</feature>
<dbReference type="InterPro" id="IPR023346">
    <property type="entry name" value="Lysozyme-like_dom_sf"/>
</dbReference>
<dbReference type="InterPro" id="IPR008258">
    <property type="entry name" value="Transglycosylase_SLT_dom_1"/>
</dbReference>
<comment type="caution">
    <text evidence="4">The sequence shown here is derived from an EMBL/GenBank/DDBJ whole genome shotgun (WGS) entry which is preliminary data.</text>
</comment>
<dbReference type="EMBL" id="JBHSNA010000001">
    <property type="protein sequence ID" value="MFC5564849.1"/>
    <property type="molecule type" value="Genomic_DNA"/>
</dbReference>
<feature type="chain" id="PRO_5046871776" evidence="2">
    <location>
        <begin position="26"/>
        <end position="254"/>
    </location>
</feature>
<feature type="domain" description="Transglycosylase SLT" evidence="3">
    <location>
        <begin position="109"/>
        <end position="178"/>
    </location>
</feature>
<dbReference type="SUPFAM" id="SSF53955">
    <property type="entry name" value="Lysozyme-like"/>
    <property type="match status" value="1"/>
</dbReference>
<accession>A0ABW0S7C5</accession>
<evidence type="ECO:0000313" key="4">
    <source>
        <dbReference type="EMBL" id="MFC5564849.1"/>
    </source>
</evidence>
<dbReference type="Gene3D" id="1.10.530.10">
    <property type="match status" value="1"/>
</dbReference>
<evidence type="ECO:0000313" key="5">
    <source>
        <dbReference type="Proteomes" id="UP001596056"/>
    </source>
</evidence>
<proteinExistence type="inferred from homology"/>
<dbReference type="Pfam" id="PF01464">
    <property type="entry name" value="SLT"/>
    <property type="match status" value="1"/>
</dbReference>
<evidence type="ECO:0000256" key="2">
    <source>
        <dbReference type="SAM" id="SignalP"/>
    </source>
</evidence>